<proteinExistence type="predicted"/>
<feature type="compositionally biased region" description="Basic residues" evidence="1">
    <location>
        <begin position="61"/>
        <end position="72"/>
    </location>
</feature>
<protein>
    <submittedName>
        <fullName evidence="2">Uncharacterized protein</fullName>
    </submittedName>
</protein>
<dbReference type="EMBL" id="BJVC01000001">
    <property type="protein sequence ID" value="GEL01010.1"/>
    <property type="molecule type" value="Genomic_DNA"/>
</dbReference>
<accession>A0A511BKY2</accession>
<gene>
    <name evidence="2" type="ORF">SSA02_01730</name>
</gene>
<name>A0A511BKY2_9PROT</name>
<feature type="region of interest" description="Disordered" evidence="1">
    <location>
        <begin position="1"/>
        <end position="100"/>
    </location>
</feature>
<organism evidence="2 3">
    <name type="scientific">Swaminathania salitolerans</name>
    <dbReference type="NCBI Taxonomy" id="182838"/>
    <lineage>
        <taxon>Bacteria</taxon>
        <taxon>Pseudomonadati</taxon>
        <taxon>Pseudomonadota</taxon>
        <taxon>Alphaproteobacteria</taxon>
        <taxon>Acetobacterales</taxon>
        <taxon>Acetobacteraceae</taxon>
        <taxon>Swaminathania</taxon>
    </lineage>
</organism>
<dbReference type="AlphaFoldDB" id="A0A511BKY2"/>
<feature type="compositionally biased region" description="Polar residues" evidence="1">
    <location>
        <begin position="83"/>
        <end position="93"/>
    </location>
</feature>
<dbReference type="Proteomes" id="UP000321405">
    <property type="component" value="Unassembled WGS sequence"/>
</dbReference>
<evidence type="ECO:0000313" key="3">
    <source>
        <dbReference type="Proteomes" id="UP000321405"/>
    </source>
</evidence>
<reference evidence="2 3" key="1">
    <citation type="submission" date="2019-07" db="EMBL/GenBank/DDBJ databases">
        <title>Whole genome shotgun sequence of Swaminathania salitolerans NBRC 104436.</title>
        <authorList>
            <person name="Hosoyama A."/>
            <person name="Uohara A."/>
            <person name="Ohji S."/>
            <person name="Ichikawa N."/>
        </authorList>
    </citation>
    <scope>NUCLEOTIDE SEQUENCE [LARGE SCALE GENOMIC DNA]</scope>
    <source>
        <strain evidence="2 3">NBRC 104436</strain>
    </source>
</reference>
<evidence type="ECO:0000256" key="1">
    <source>
        <dbReference type="SAM" id="MobiDB-lite"/>
    </source>
</evidence>
<sequence length="148" mass="15867">MTAKQEEGPYPQPEIDRKQSPSEGKDTRPQARRDTGLTAHRRPSGARNSPEAGKPGARNQNARKRGARKRGIRARDAGMQDAGMQSTGIQGTCMQGAGMQGAGEREMRIMIVSPLCRFTPPGQVRATKAGLLAHGSSPSCPFPSRCRG</sequence>
<comment type="caution">
    <text evidence="2">The sequence shown here is derived from an EMBL/GenBank/DDBJ whole genome shotgun (WGS) entry which is preliminary data.</text>
</comment>
<feature type="compositionally biased region" description="Basic and acidic residues" evidence="1">
    <location>
        <begin position="14"/>
        <end position="35"/>
    </location>
</feature>
<keyword evidence="3" id="KW-1185">Reference proteome</keyword>
<evidence type="ECO:0000313" key="2">
    <source>
        <dbReference type="EMBL" id="GEL01010.1"/>
    </source>
</evidence>